<dbReference type="PANTHER" id="PTHR42978:SF5">
    <property type="entry name" value="METALLO-BETA-LACTAMASE DOMAIN-CONTAINING PROTEIN"/>
    <property type="match status" value="1"/>
</dbReference>
<evidence type="ECO:0000256" key="1">
    <source>
        <dbReference type="ARBA" id="ARBA00007749"/>
    </source>
</evidence>
<dbReference type="VEuPathDB" id="FungiDB:ASPACDRAFT_46460"/>
<gene>
    <name evidence="6" type="ORF">ASPACDRAFT_46460</name>
</gene>
<evidence type="ECO:0000313" key="7">
    <source>
        <dbReference type="Proteomes" id="UP000184546"/>
    </source>
</evidence>
<proteinExistence type="inferred from homology"/>
<evidence type="ECO:0000256" key="4">
    <source>
        <dbReference type="ARBA" id="ARBA00022833"/>
    </source>
</evidence>
<dbReference type="Gene3D" id="3.60.15.10">
    <property type="entry name" value="Ribonuclease Z/Hydroxyacylglutathione hydrolase-like"/>
    <property type="match status" value="1"/>
</dbReference>
<dbReference type="Proteomes" id="UP000184546">
    <property type="component" value="Unassembled WGS sequence"/>
</dbReference>
<feature type="region of interest" description="Disordered" evidence="5">
    <location>
        <begin position="197"/>
        <end position="236"/>
    </location>
</feature>
<organism evidence="6 7">
    <name type="scientific">Aspergillus aculeatus (strain ATCC 16872 / CBS 172.66 / WB 5094)</name>
    <dbReference type="NCBI Taxonomy" id="690307"/>
    <lineage>
        <taxon>Eukaryota</taxon>
        <taxon>Fungi</taxon>
        <taxon>Dikarya</taxon>
        <taxon>Ascomycota</taxon>
        <taxon>Pezizomycotina</taxon>
        <taxon>Eurotiomycetes</taxon>
        <taxon>Eurotiomycetidae</taxon>
        <taxon>Eurotiales</taxon>
        <taxon>Aspergillaceae</taxon>
        <taxon>Aspergillus</taxon>
        <taxon>Aspergillus subgen. Circumdati</taxon>
    </lineage>
</organism>
<evidence type="ECO:0000256" key="3">
    <source>
        <dbReference type="ARBA" id="ARBA00022801"/>
    </source>
</evidence>
<evidence type="ECO:0000313" key="6">
    <source>
        <dbReference type="EMBL" id="OJJ96936.1"/>
    </source>
</evidence>
<evidence type="ECO:0000256" key="5">
    <source>
        <dbReference type="SAM" id="MobiDB-lite"/>
    </source>
</evidence>
<name>A0A1L9WLA0_ASPA1</name>
<keyword evidence="2" id="KW-0479">Metal-binding</keyword>
<comment type="similarity">
    <text evidence="1">Belongs to the metallo-beta-lactamase superfamily.</text>
</comment>
<protein>
    <recommendedName>
        <fullName evidence="8">Metallo-beta-lactamase domain-containing protein</fullName>
    </recommendedName>
</protein>
<dbReference type="OrthoDB" id="10250730at2759"/>
<dbReference type="RefSeq" id="XP_020053276.1">
    <property type="nucleotide sequence ID" value="XM_020201785.1"/>
</dbReference>
<reference evidence="7" key="1">
    <citation type="journal article" date="2017" name="Genome Biol.">
        <title>Comparative genomics reveals high biological diversity and specific adaptations in the industrially and medically important fungal genus Aspergillus.</title>
        <authorList>
            <person name="de Vries R.P."/>
            <person name="Riley R."/>
            <person name="Wiebenga A."/>
            <person name="Aguilar-Osorio G."/>
            <person name="Amillis S."/>
            <person name="Uchima C.A."/>
            <person name="Anderluh G."/>
            <person name="Asadollahi M."/>
            <person name="Askin M."/>
            <person name="Barry K."/>
            <person name="Battaglia E."/>
            <person name="Bayram O."/>
            <person name="Benocci T."/>
            <person name="Braus-Stromeyer S.A."/>
            <person name="Caldana C."/>
            <person name="Canovas D."/>
            <person name="Cerqueira G.C."/>
            <person name="Chen F."/>
            <person name="Chen W."/>
            <person name="Choi C."/>
            <person name="Clum A."/>
            <person name="Dos Santos R.A."/>
            <person name="Damasio A.R."/>
            <person name="Diallinas G."/>
            <person name="Emri T."/>
            <person name="Fekete E."/>
            <person name="Flipphi M."/>
            <person name="Freyberg S."/>
            <person name="Gallo A."/>
            <person name="Gournas C."/>
            <person name="Habgood R."/>
            <person name="Hainaut M."/>
            <person name="Harispe M.L."/>
            <person name="Henrissat B."/>
            <person name="Hilden K.S."/>
            <person name="Hope R."/>
            <person name="Hossain A."/>
            <person name="Karabika E."/>
            <person name="Karaffa L."/>
            <person name="Karanyi Z."/>
            <person name="Krasevec N."/>
            <person name="Kuo A."/>
            <person name="Kusch H."/>
            <person name="LaButti K."/>
            <person name="Lagendijk E.L."/>
            <person name="Lapidus A."/>
            <person name="Levasseur A."/>
            <person name="Lindquist E."/>
            <person name="Lipzen A."/>
            <person name="Logrieco A.F."/>
            <person name="MacCabe A."/>
            <person name="Maekelae M.R."/>
            <person name="Malavazi I."/>
            <person name="Melin P."/>
            <person name="Meyer V."/>
            <person name="Mielnichuk N."/>
            <person name="Miskei M."/>
            <person name="Molnar A.P."/>
            <person name="Mule G."/>
            <person name="Ngan C.Y."/>
            <person name="Orejas M."/>
            <person name="Orosz E."/>
            <person name="Ouedraogo J.P."/>
            <person name="Overkamp K.M."/>
            <person name="Park H.-S."/>
            <person name="Perrone G."/>
            <person name="Piumi F."/>
            <person name="Punt P.J."/>
            <person name="Ram A.F."/>
            <person name="Ramon A."/>
            <person name="Rauscher S."/>
            <person name="Record E."/>
            <person name="Riano-Pachon D.M."/>
            <person name="Robert V."/>
            <person name="Roehrig J."/>
            <person name="Ruller R."/>
            <person name="Salamov A."/>
            <person name="Salih N.S."/>
            <person name="Samson R.A."/>
            <person name="Sandor E."/>
            <person name="Sanguinetti M."/>
            <person name="Schuetze T."/>
            <person name="Sepcic K."/>
            <person name="Shelest E."/>
            <person name="Sherlock G."/>
            <person name="Sophianopoulou V."/>
            <person name="Squina F.M."/>
            <person name="Sun H."/>
            <person name="Susca A."/>
            <person name="Todd R.B."/>
            <person name="Tsang A."/>
            <person name="Unkles S.E."/>
            <person name="van de Wiele N."/>
            <person name="van Rossen-Uffink D."/>
            <person name="Oliveira J.V."/>
            <person name="Vesth T.C."/>
            <person name="Visser J."/>
            <person name="Yu J.-H."/>
            <person name="Zhou M."/>
            <person name="Andersen M.R."/>
            <person name="Archer D.B."/>
            <person name="Baker S.E."/>
            <person name="Benoit I."/>
            <person name="Brakhage A.A."/>
            <person name="Braus G.H."/>
            <person name="Fischer R."/>
            <person name="Frisvad J.C."/>
            <person name="Goldman G.H."/>
            <person name="Houbraken J."/>
            <person name="Oakley B."/>
            <person name="Pocsi I."/>
            <person name="Scazzocchio C."/>
            <person name="Seiboth B."/>
            <person name="vanKuyk P.A."/>
            <person name="Wortman J."/>
            <person name="Dyer P.S."/>
            <person name="Grigoriev I.V."/>
        </authorList>
    </citation>
    <scope>NUCLEOTIDE SEQUENCE [LARGE SCALE GENOMIC DNA]</scope>
    <source>
        <strain evidence="7">ATCC 16872 / CBS 172.66 / WB 5094</strain>
    </source>
</reference>
<evidence type="ECO:0008006" key="8">
    <source>
        <dbReference type="Google" id="ProtNLM"/>
    </source>
</evidence>
<keyword evidence="7" id="KW-1185">Reference proteome</keyword>
<keyword evidence="4" id="KW-0862">Zinc</keyword>
<dbReference type="AlphaFoldDB" id="A0A1L9WLA0"/>
<evidence type="ECO:0000256" key="2">
    <source>
        <dbReference type="ARBA" id="ARBA00022723"/>
    </source>
</evidence>
<dbReference type="PANTHER" id="PTHR42978">
    <property type="entry name" value="QUORUM-QUENCHING LACTONASE YTNP-RELATED-RELATED"/>
    <property type="match status" value="1"/>
</dbReference>
<dbReference type="GeneID" id="30975599"/>
<keyword evidence="3" id="KW-0378">Hydrolase</keyword>
<dbReference type="GO" id="GO:0016787">
    <property type="term" value="F:hydrolase activity"/>
    <property type="evidence" value="ECO:0007669"/>
    <property type="project" value="UniProtKB-KW"/>
</dbReference>
<accession>A0A1L9WLA0</accession>
<feature type="compositionally biased region" description="Basic and acidic residues" evidence="5">
    <location>
        <begin position="206"/>
        <end position="223"/>
    </location>
</feature>
<dbReference type="STRING" id="690307.A0A1L9WLA0"/>
<dbReference type="InterPro" id="IPR051013">
    <property type="entry name" value="MBL_superfamily_lactonases"/>
</dbReference>
<dbReference type="SUPFAM" id="SSF56281">
    <property type="entry name" value="Metallo-hydrolase/oxidoreductase"/>
    <property type="match status" value="1"/>
</dbReference>
<dbReference type="EMBL" id="KV878984">
    <property type="protein sequence ID" value="OJJ96936.1"/>
    <property type="molecule type" value="Genomic_DNA"/>
</dbReference>
<sequence length="236" mass="26017">MGPPIKGREKRTAVTYSFLSHHTDASATELGSDLRVDKGVEDVLKEHGVALNTIDETIWSHAQIDHIRQASLLNWGTKLVVGPGIKEALYSGLPFVKEAPIWQHEFLGRKVEGLRPYEFNLEIGGLKALDYFNDGSFDLLSAPGHALGHLECPGPHHRGHLHLVRRDSVDQLSALWTPSPSDLSKYVHVPSRSCPGAALRARAKSPKPEHRSEAPSLEKEAAAREILPPQTSKVYI</sequence>
<dbReference type="GO" id="GO:0046872">
    <property type="term" value="F:metal ion binding"/>
    <property type="evidence" value="ECO:0007669"/>
    <property type="project" value="UniProtKB-KW"/>
</dbReference>
<dbReference type="InterPro" id="IPR036866">
    <property type="entry name" value="RibonucZ/Hydroxyglut_hydro"/>
</dbReference>